<comment type="caution">
    <text evidence="4">The sequence shown here is derived from an EMBL/GenBank/DDBJ whole genome shotgun (WGS) entry which is preliminary data.</text>
</comment>
<gene>
    <name evidence="4" type="ORF">ENK37_01570</name>
</gene>
<feature type="transmembrane region" description="Helical" evidence="1">
    <location>
        <begin position="313"/>
        <end position="335"/>
    </location>
</feature>
<feature type="transmembrane region" description="Helical" evidence="1">
    <location>
        <begin position="111"/>
        <end position="139"/>
    </location>
</feature>
<dbReference type="InterPro" id="IPR025105">
    <property type="entry name" value="DUF4010"/>
</dbReference>
<evidence type="ECO:0000256" key="1">
    <source>
        <dbReference type="SAM" id="Phobius"/>
    </source>
</evidence>
<reference evidence="4" key="1">
    <citation type="journal article" date="2020" name="mSystems">
        <title>Genome- and Community-Level Interaction Insights into Carbon Utilization and Element Cycling Functions of Hydrothermarchaeota in Hydrothermal Sediment.</title>
        <authorList>
            <person name="Zhou Z."/>
            <person name="Liu Y."/>
            <person name="Xu W."/>
            <person name="Pan J."/>
            <person name="Luo Z.H."/>
            <person name="Li M."/>
        </authorList>
    </citation>
    <scope>NUCLEOTIDE SEQUENCE [LARGE SCALE GENOMIC DNA]</scope>
    <source>
        <strain evidence="4">HyVt-570</strain>
    </source>
</reference>
<feature type="transmembrane region" description="Helical" evidence="1">
    <location>
        <begin position="159"/>
        <end position="177"/>
    </location>
</feature>
<feature type="domain" description="DUF4010" evidence="3">
    <location>
        <begin position="199"/>
        <end position="401"/>
    </location>
</feature>
<dbReference type="PANTHER" id="PTHR39084">
    <property type="entry name" value="MEMBRANE PROTEIN-RELATED"/>
    <property type="match status" value="1"/>
</dbReference>
<evidence type="ECO:0000259" key="2">
    <source>
        <dbReference type="Pfam" id="PF02308"/>
    </source>
</evidence>
<protein>
    <submittedName>
        <fullName evidence="4">MgtC/SapB family protein</fullName>
    </submittedName>
</protein>
<keyword evidence="1" id="KW-1133">Transmembrane helix</keyword>
<name>A0A7C4ZC55_9DEIN</name>
<evidence type="ECO:0000259" key="3">
    <source>
        <dbReference type="Pfam" id="PF13194"/>
    </source>
</evidence>
<keyword evidence="1" id="KW-0472">Membrane</keyword>
<feature type="transmembrane region" description="Helical" evidence="1">
    <location>
        <begin position="252"/>
        <end position="275"/>
    </location>
</feature>
<feature type="transmembrane region" description="Helical" evidence="1">
    <location>
        <begin position="409"/>
        <end position="428"/>
    </location>
</feature>
<feature type="transmembrane region" description="Helical" evidence="1">
    <location>
        <begin position="342"/>
        <end position="360"/>
    </location>
</feature>
<feature type="transmembrane region" description="Helical" evidence="1">
    <location>
        <begin position="380"/>
        <end position="402"/>
    </location>
</feature>
<accession>A0A7C4ZC55</accession>
<dbReference type="AlphaFoldDB" id="A0A7C4ZC55"/>
<dbReference type="PANTHER" id="PTHR39084:SF1">
    <property type="entry name" value="DUF4010 DOMAIN-CONTAINING PROTEIN"/>
    <property type="match status" value="1"/>
</dbReference>
<sequence length="429" mass="44373">MPMRIVLSLTGRSSVVRTRARVQTGRGMETTLIHLALATLVGFAVGLERERAKRVRTTGALGGVRTYALLGLLGGVAAVSGEPAVVAVGLAATGALALWSLTRAPGATSEVAALVVYLLGVLAGDGQVTAAMFGGLLTLGLLTYREALHRWAGRIGEDVLEAAVLLALLGGVVWPLLPDAGYGPGGVLRPREVWLMVLLVAAANFLGYMFLRFWHERGLYAAALAGGLVSSTAVTMAMAGRARENPAAWRGWAVAAGLASVLMYLRMLAWVGLFAPELAPRLAPAALLWALWNLAASLLTARGTRGGTGELELGNPLGLGAALTFGVLFAIVKLAAYAAERVLGAAGVYAVAALSGLQDLDAITLSLARLYAAGSLDAELVLRAVVLAGFVNNLVKVILGLLGNVRMGLALALALLPGAGLAWAWLVYF</sequence>
<organism evidence="4">
    <name type="scientific">Oceanithermus profundus</name>
    <dbReference type="NCBI Taxonomy" id="187137"/>
    <lineage>
        <taxon>Bacteria</taxon>
        <taxon>Thermotogati</taxon>
        <taxon>Deinococcota</taxon>
        <taxon>Deinococci</taxon>
        <taxon>Thermales</taxon>
        <taxon>Thermaceae</taxon>
        <taxon>Oceanithermus</taxon>
    </lineage>
</organism>
<dbReference type="EMBL" id="DRPZ01000043">
    <property type="protein sequence ID" value="HGY08732.1"/>
    <property type="molecule type" value="Genomic_DNA"/>
</dbReference>
<evidence type="ECO:0000313" key="4">
    <source>
        <dbReference type="EMBL" id="HGY08732.1"/>
    </source>
</evidence>
<dbReference type="Pfam" id="PF13194">
    <property type="entry name" value="DUF4010"/>
    <property type="match status" value="1"/>
</dbReference>
<feature type="transmembrane region" description="Helical" evidence="1">
    <location>
        <begin position="193"/>
        <end position="211"/>
    </location>
</feature>
<keyword evidence="1" id="KW-0812">Transmembrane</keyword>
<feature type="transmembrane region" description="Helical" evidence="1">
    <location>
        <begin position="30"/>
        <end position="47"/>
    </location>
</feature>
<feature type="transmembrane region" description="Helical" evidence="1">
    <location>
        <begin position="218"/>
        <end position="240"/>
    </location>
</feature>
<dbReference type="InterPro" id="IPR049177">
    <property type="entry name" value="MgtC_SapB_SrpB_YhiD_N"/>
</dbReference>
<proteinExistence type="predicted"/>
<dbReference type="Proteomes" id="UP000885759">
    <property type="component" value="Unassembled WGS sequence"/>
</dbReference>
<feature type="transmembrane region" description="Helical" evidence="1">
    <location>
        <begin position="282"/>
        <end position="301"/>
    </location>
</feature>
<dbReference type="Pfam" id="PF02308">
    <property type="entry name" value="MgtC"/>
    <property type="match status" value="1"/>
</dbReference>
<feature type="transmembrane region" description="Helical" evidence="1">
    <location>
        <begin position="67"/>
        <end position="99"/>
    </location>
</feature>
<feature type="domain" description="MgtC/SapB/SrpB/YhiD N-terminal" evidence="2">
    <location>
        <begin position="35"/>
        <end position="150"/>
    </location>
</feature>